<evidence type="ECO:0000313" key="12">
    <source>
        <dbReference type="EMBL" id="CAB1368113.1"/>
    </source>
</evidence>
<keyword evidence="10 11" id="KW-0472">Membrane</keyword>
<feature type="transmembrane region" description="Helical" evidence="11">
    <location>
        <begin position="60"/>
        <end position="78"/>
    </location>
</feature>
<evidence type="ECO:0000313" key="13">
    <source>
        <dbReference type="Proteomes" id="UP000515733"/>
    </source>
</evidence>
<dbReference type="GO" id="GO:0043952">
    <property type="term" value="P:protein transport by the Sec complex"/>
    <property type="evidence" value="ECO:0007669"/>
    <property type="project" value="TreeGrafter"/>
</dbReference>
<proteinExistence type="inferred from homology"/>
<keyword evidence="4 11" id="KW-0813">Transport</keyword>
<gene>
    <name evidence="12" type="primary">secG</name>
    <name evidence="12" type="ORF">DENOEST_0948</name>
</gene>
<dbReference type="PANTHER" id="PTHR34182">
    <property type="entry name" value="PROTEIN-EXPORT MEMBRANE PROTEIN SECG"/>
    <property type="match status" value="1"/>
</dbReference>
<comment type="function">
    <text evidence="11">Involved in protein export. Participates in an early event of protein translocation.</text>
</comment>
<evidence type="ECO:0000256" key="11">
    <source>
        <dbReference type="RuleBase" id="RU365087"/>
    </source>
</evidence>
<keyword evidence="8 11" id="KW-1133">Transmembrane helix</keyword>
<dbReference type="Proteomes" id="UP000515733">
    <property type="component" value="Chromosome"/>
</dbReference>
<evidence type="ECO:0000256" key="8">
    <source>
        <dbReference type="ARBA" id="ARBA00022989"/>
    </source>
</evidence>
<name>A0A6S6XV99_9PROT</name>
<dbReference type="EMBL" id="LR778301">
    <property type="protein sequence ID" value="CAB1368113.1"/>
    <property type="molecule type" value="Genomic_DNA"/>
</dbReference>
<dbReference type="GO" id="GO:0065002">
    <property type="term" value="P:intracellular protein transmembrane transport"/>
    <property type="evidence" value="ECO:0007669"/>
    <property type="project" value="TreeGrafter"/>
</dbReference>
<comment type="similarity">
    <text evidence="2 11">Belongs to the SecG family.</text>
</comment>
<accession>A0A6S6XV99</accession>
<dbReference type="InterPro" id="IPR004692">
    <property type="entry name" value="SecG"/>
</dbReference>
<dbReference type="NCBIfam" id="TIGR00810">
    <property type="entry name" value="secG"/>
    <property type="match status" value="1"/>
</dbReference>
<dbReference type="GO" id="GO:0005886">
    <property type="term" value="C:plasma membrane"/>
    <property type="evidence" value="ECO:0007669"/>
    <property type="project" value="UniProtKB-SubCell"/>
</dbReference>
<feature type="transmembrane region" description="Helical" evidence="11">
    <location>
        <begin position="6"/>
        <end position="25"/>
    </location>
</feature>
<reference evidence="12 13" key="1">
    <citation type="submission" date="2020-03" db="EMBL/GenBank/DDBJ databases">
        <authorList>
            <consortium name="Genoscope - CEA"/>
            <person name="William W."/>
        </authorList>
    </citation>
    <scope>NUCLEOTIDE SEQUENCE [LARGE SCALE GENOMIC DNA]</scope>
    <source>
        <strain evidence="13">DSM 16959</strain>
    </source>
</reference>
<evidence type="ECO:0000256" key="2">
    <source>
        <dbReference type="ARBA" id="ARBA00008445"/>
    </source>
</evidence>
<dbReference type="GO" id="GO:0015450">
    <property type="term" value="F:protein-transporting ATPase activity"/>
    <property type="evidence" value="ECO:0007669"/>
    <property type="project" value="UniProtKB-UniRule"/>
</dbReference>
<sequence length="112" mass="11207">MDFLYSTVLTVHLLVGVSLIGLVLIQHGKGADMGAAFGSGSSGSLFGASGSANFLSRTTAALATVFFLTSLSLTYLATAKPKAAASVMDSAVSAPAQVPAVADDSKAKDVPK</sequence>
<dbReference type="PRINTS" id="PR01651">
    <property type="entry name" value="SECGEXPORT"/>
</dbReference>
<evidence type="ECO:0000256" key="7">
    <source>
        <dbReference type="ARBA" id="ARBA00022927"/>
    </source>
</evidence>
<evidence type="ECO:0000256" key="4">
    <source>
        <dbReference type="ARBA" id="ARBA00022448"/>
    </source>
</evidence>
<protein>
    <recommendedName>
        <fullName evidence="3 11">Protein-export membrane protein SecG</fullName>
    </recommendedName>
</protein>
<dbReference type="AlphaFoldDB" id="A0A6S6XV99"/>
<evidence type="ECO:0000256" key="1">
    <source>
        <dbReference type="ARBA" id="ARBA00004651"/>
    </source>
</evidence>
<dbReference type="PANTHER" id="PTHR34182:SF1">
    <property type="entry name" value="PROTEIN-EXPORT MEMBRANE PROTEIN SECG"/>
    <property type="match status" value="1"/>
</dbReference>
<keyword evidence="5 11" id="KW-1003">Cell membrane</keyword>
<organism evidence="12 13">
    <name type="scientific">Denitratisoma oestradiolicum</name>
    <dbReference type="NCBI Taxonomy" id="311182"/>
    <lineage>
        <taxon>Bacteria</taxon>
        <taxon>Pseudomonadati</taxon>
        <taxon>Pseudomonadota</taxon>
        <taxon>Betaproteobacteria</taxon>
        <taxon>Nitrosomonadales</taxon>
        <taxon>Sterolibacteriaceae</taxon>
        <taxon>Denitratisoma</taxon>
    </lineage>
</organism>
<evidence type="ECO:0000256" key="9">
    <source>
        <dbReference type="ARBA" id="ARBA00023010"/>
    </source>
</evidence>
<evidence type="ECO:0000256" key="10">
    <source>
        <dbReference type="ARBA" id="ARBA00023136"/>
    </source>
</evidence>
<dbReference type="Pfam" id="PF03840">
    <property type="entry name" value="SecG"/>
    <property type="match status" value="1"/>
</dbReference>
<keyword evidence="13" id="KW-1185">Reference proteome</keyword>
<keyword evidence="9 11" id="KW-0811">Translocation</keyword>
<evidence type="ECO:0000256" key="3">
    <source>
        <dbReference type="ARBA" id="ARBA00017876"/>
    </source>
</evidence>
<comment type="subcellular location">
    <subcellularLocation>
        <location evidence="1 11">Cell membrane</location>
        <topology evidence="1 11">Multi-pass membrane protein</topology>
    </subcellularLocation>
</comment>
<evidence type="ECO:0000256" key="5">
    <source>
        <dbReference type="ARBA" id="ARBA00022475"/>
    </source>
</evidence>
<dbReference type="KEGG" id="doe:DENOEST_0948"/>
<dbReference type="RefSeq" id="WP_145771709.1">
    <property type="nucleotide sequence ID" value="NZ_LR778301.1"/>
</dbReference>
<keyword evidence="6 11" id="KW-0812">Transmembrane</keyword>
<keyword evidence="7 11" id="KW-0653">Protein transport</keyword>
<evidence type="ECO:0000256" key="6">
    <source>
        <dbReference type="ARBA" id="ARBA00022692"/>
    </source>
</evidence>
<dbReference type="GO" id="GO:0009306">
    <property type="term" value="P:protein secretion"/>
    <property type="evidence" value="ECO:0007669"/>
    <property type="project" value="UniProtKB-UniRule"/>
</dbReference>